<evidence type="ECO:0000256" key="1">
    <source>
        <dbReference type="SAM" id="MobiDB-lite"/>
    </source>
</evidence>
<protein>
    <submittedName>
        <fullName evidence="2">Uncharacterized protein</fullName>
    </submittedName>
</protein>
<gene>
    <name evidence="2" type="ORF">SAY87_026134</name>
</gene>
<keyword evidence="3" id="KW-1185">Reference proteome</keyword>
<sequence>MVVAVLNPQDTLMSLPKIDLVRTNSGRIRQGRRRRSPSKSQNSSPNTRPSKALVMGEVKLLRRGVDLKATVSRPAATYPEGISGPASVPVSQTRRATAVIRASSPKVKEINGEHISQLVDFYAGGGFVTSPPPSSLPMPAFCSKKNDLPRSKDVTNDLMKLLRLD</sequence>
<organism evidence="2 3">
    <name type="scientific">Trapa incisa</name>
    <dbReference type="NCBI Taxonomy" id="236973"/>
    <lineage>
        <taxon>Eukaryota</taxon>
        <taxon>Viridiplantae</taxon>
        <taxon>Streptophyta</taxon>
        <taxon>Embryophyta</taxon>
        <taxon>Tracheophyta</taxon>
        <taxon>Spermatophyta</taxon>
        <taxon>Magnoliopsida</taxon>
        <taxon>eudicotyledons</taxon>
        <taxon>Gunneridae</taxon>
        <taxon>Pentapetalae</taxon>
        <taxon>rosids</taxon>
        <taxon>malvids</taxon>
        <taxon>Myrtales</taxon>
        <taxon>Lythraceae</taxon>
        <taxon>Trapa</taxon>
    </lineage>
</organism>
<dbReference type="Pfam" id="PF15365">
    <property type="entry name" value="PNRC"/>
    <property type="match status" value="1"/>
</dbReference>
<dbReference type="Proteomes" id="UP001345219">
    <property type="component" value="Chromosome 20"/>
</dbReference>
<dbReference type="GO" id="GO:0016071">
    <property type="term" value="P:mRNA metabolic process"/>
    <property type="evidence" value="ECO:0007669"/>
    <property type="project" value="UniProtKB-ARBA"/>
</dbReference>
<reference evidence="2 3" key="1">
    <citation type="journal article" date="2023" name="Hortic Res">
        <title>Pangenome of water caltrop reveals structural variations and asymmetric subgenome divergence after allopolyploidization.</title>
        <authorList>
            <person name="Zhang X."/>
            <person name="Chen Y."/>
            <person name="Wang L."/>
            <person name="Yuan Y."/>
            <person name="Fang M."/>
            <person name="Shi L."/>
            <person name="Lu R."/>
            <person name="Comes H.P."/>
            <person name="Ma Y."/>
            <person name="Chen Y."/>
            <person name="Huang G."/>
            <person name="Zhou Y."/>
            <person name="Zheng Z."/>
            <person name="Qiu Y."/>
        </authorList>
    </citation>
    <scope>NUCLEOTIDE SEQUENCE [LARGE SCALE GENOMIC DNA]</scope>
    <source>
        <tissue evidence="2">Roots</tissue>
    </source>
</reference>
<dbReference type="InterPro" id="IPR028322">
    <property type="entry name" value="PNRC-like_rgn"/>
</dbReference>
<evidence type="ECO:0000313" key="2">
    <source>
        <dbReference type="EMBL" id="KAK4747097.1"/>
    </source>
</evidence>
<accession>A0AAN7JJY7</accession>
<dbReference type="EMBL" id="JAXIOK010000020">
    <property type="protein sequence ID" value="KAK4747097.1"/>
    <property type="molecule type" value="Genomic_DNA"/>
</dbReference>
<dbReference type="AlphaFoldDB" id="A0AAN7JJY7"/>
<comment type="caution">
    <text evidence="2">The sequence shown here is derived from an EMBL/GenBank/DDBJ whole genome shotgun (WGS) entry which is preliminary data.</text>
</comment>
<dbReference type="PANTHER" id="PTHR33670">
    <property type="entry name" value="SPLICING FACTOR, PROLINE- AND GLUTAMINE-RICH-LIKE"/>
    <property type="match status" value="1"/>
</dbReference>
<feature type="region of interest" description="Disordered" evidence="1">
    <location>
        <begin position="25"/>
        <end position="51"/>
    </location>
</feature>
<dbReference type="PANTHER" id="PTHR33670:SF17">
    <property type="entry name" value="ANTHER-SPECIFIC PROLINE-RICH PROTEIN APG"/>
    <property type="match status" value="1"/>
</dbReference>
<evidence type="ECO:0000313" key="3">
    <source>
        <dbReference type="Proteomes" id="UP001345219"/>
    </source>
</evidence>
<proteinExistence type="predicted"/>
<name>A0AAN7JJY7_9MYRT</name>